<organism evidence="2">
    <name type="scientific">Amphora coffeiformis</name>
    <dbReference type="NCBI Taxonomy" id="265554"/>
    <lineage>
        <taxon>Eukaryota</taxon>
        <taxon>Sar</taxon>
        <taxon>Stramenopiles</taxon>
        <taxon>Ochrophyta</taxon>
        <taxon>Bacillariophyta</taxon>
        <taxon>Bacillariophyceae</taxon>
        <taxon>Bacillariophycidae</taxon>
        <taxon>Thalassiophysales</taxon>
        <taxon>Catenulaceae</taxon>
        <taxon>Amphora</taxon>
    </lineage>
</organism>
<feature type="compositionally biased region" description="Acidic residues" evidence="1">
    <location>
        <begin position="202"/>
        <end position="219"/>
    </location>
</feature>
<dbReference type="EMBL" id="HBIM01020932">
    <property type="protein sequence ID" value="CAE0418803.1"/>
    <property type="molecule type" value="Transcribed_RNA"/>
</dbReference>
<feature type="region of interest" description="Disordered" evidence="1">
    <location>
        <begin position="198"/>
        <end position="219"/>
    </location>
</feature>
<evidence type="ECO:0000256" key="1">
    <source>
        <dbReference type="SAM" id="MobiDB-lite"/>
    </source>
</evidence>
<reference evidence="2" key="1">
    <citation type="submission" date="2021-01" db="EMBL/GenBank/DDBJ databases">
        <authorList>
            <person name="Corre E."/>
            <person name="Pelletier E."/>
            <person name="Niang G."/>
            <person name="Scheremetjew M."/>
            <person name="Finn R."/>
            <person name="Kale V."/>
            <person name="Holt S."/>
            <person name="Cochrane G."/>
            <person name="Meng A."/>
            <person name="Brown T."/>
            <person name="Cohen L."/>
        </authorList>
    </citation>
    <scope>NUCLEOTIDE SEQUENCE</scope>
    <source>
        <strain evidence="2">CCMP127</strain>
    </source>
</reference>
<feature type="region of interest" description="Disordered" evidence="1">
    <location>
        <begin position="132"/>
        <end position="157"/>
    </location>
</feature>
<name>A0A7S3LC90_9STRA</name>
<sequence>MAQTTGDLFGQTTKTPLAPPLLSLVTFLLACSIYNKLGFVSSRGPQATTNTMVSAETKSSSKQMPQRAMLVRHDSSLSVSSEASTRARQLLASRGLESLTSKKVDTKVPATIIPPSPRPALNRSKLDLYARQQDESESTHNEDFPINVHLSPSPPPSRINCLSKNSRATNRARQLVNTESWKGLNEMAQFHASLASMRAAEEDWDDDSEISFSDDDDDDEEQDILLFAEEDD</sequence>
<dbReference type="AlphaFoldDB" id="A0A7S3LC90"/>
<proteinExistence type="predicted"/>
<protein>
    <submittedName>
        <fullName evidence="2">Uncharacterized protein</fullName>
    </submittedName>
</protein>
<evidence type="ECO:0000313" key="2">
    <source>
        <dbReference type="EMBL" id="CAE0418803.1"/>
    </source>
</evidence>
<feature type="compositionally biased region" description="Basic and acidic residues" evidence="1">
    <location>
        <begin position="132"/>
        <end position="143"/>
    </location>
</feature>
<accession>A0A7S3LC90</accession>
<gene>
    <name evidence="2" type="ORF">ACOF00016_LOCUS15670</name>
</gene>